<dbReference type="EC" id="6.1.1.1" evidence="1"/>
<proteinExistence type="inferred from homology"/>
<dbReference type="Gene3D" id="3.40.50.620">
    <property type="entry name" value="HUPs"/>
    <property type="match status" value="1"/>
</dbReference>
<dbReference type="PRINTS" id="PR01040">
    <property type="entry name" value="TRNASYNTHTYR"/>
</dbReference>
<dbReference type="InterPro" id="IPR024107">
    <property type="entry name" value="Tyr-tRNA-ligase_bac_1"/>
</dbReference>
<dbReference type="InterPro" id="IPR002305">
    <property type="entry name" value="aa-tRNA-synth_Ic"/>
</dbReference>
<dbReference type="InterPro" id="IPR014729">
    <property type="entry name" value="Rossmann-like_a/b/a_fold"/>
</dbReference>
<feature type="non-terminal residue" evidence="11">
    <location>
        <position position="1"/>
    </location>
</feature>
<keyword evidence="6" id="KW-0648">Protein biosynthesis</keyword>
<gene>
    <name evidence="11" type="ORF">METZ01_LOCUS309930</name>
</gene>
<keyword evidence="5" id="KW-0694">RNA-binding</keyword>
<accession>A0A382N7L0</accession>
<dbReference type="InterPro" id="IPR036986">
    <property type="entry name" value="S4_RNA-bd_sf"/>
</dbReference>
<dbReference type="PANTHER" id="PTHR11766">
    <property type="entry name" value="TYROSYL-TRNA SYNTHETASE"/>
    <property type="match status" value="1"/>
</dbReference>
<dbReference type="PANTHER" id="PTHR11766:SF0">
    <property type="entry name" value="TYROSINE--TRNA LIGASE, MITOCHONDRIAL"/>
    <property type="match status" value="1"/>
</dbReference>
<dbReference type="Pfam" id="PF22421">
    <property type="entry name" value="SYY_C-terminal"/>
    <property type="match status" value="1"/>
</dbReference>
<dbReference type="Gene3D" id="3.10.290.10">
    <property type="entry name" value="RNA-binding S4 domain"/>
    <property type="match status" value="1"/>
</dbReference>
<dbReference type="Gene3D" id="1.10.240.10">
    <property type="entry name" value="Tyrosyl-Transfer RNA Synthetase"/>
    <property type="match status" value="1"/>
</dbReference>
<dbReference type="CDD" id="cd00165">
    <property type="entry name" value="S4"/>
    <property type="match status" value="1"/>
</dbReference>
<evidence type="ECO:0000256" key="9">
    <source>
        <dbReference type="ARBA" id="ARBA00048248"/>
    </source>
</evidence>
<dbReference type="InterPro" id="IPR054608">
    <property type="entry name" value="SYY-like_C"/>
</dbReference>
<evidence type="ECO:0000256" key="3">
    <source>
        <dbReference type="ARBA" id="ARBA00022741"/>
    </source>
</evidence>
<protein>
    <recommendedName>
        <fullName evidence="1">tyrosine--tRNA ligase</fullName>
        <ecNumber evidence="1">6.1.1.1</ecNumber>
    </recommendedName>
    <alternativeName>
        <fullName evidence="8">Tyrosyl-tRNA synthetase</fullName>
    </alternativeName>
</protein>
<keyword evidence="3" id="KW-0547">Nucleotide-binding</keyword>
<dbReference type="GO" id="GO:0004831">
    <property type="term" value="F:tyrosine-tRNA ligase activity"/>
    <property type="evidence" value="ECO:0007669"/>
    <property type="project" value="UniProtKB-EC"/>
</dbReference>
<dbReference type="GO" id="GO:0005524">
    <property type="term" value="F:ATP binding"/>
    <property type="evidence" value="ECO:0007669"/>
    <property type="project" value="UniProtKB-KW"/>
</dbReference>
<sequence length="369" mass="40749">PTANTLHAGNLVSIMILAHLQRCGHLPIALVGVGTASIGDPSGKTELRQMLTREELKANADGIKNTLSKYLDFQDGKALMVNNADWLMNLQYIDFLREVGRHFSVNRMLAAEAYKIRMETGLTFLEFNYQILQAFDFLMLSRDYNCMMQMGGDDQWGNILAGVELIRRMDGKSAEAVTTPLVTTASSEKMGKTASGALWLDASRVSPYDYYQYWVNTDDRDIEKWLATFTFLPMEEVRRLGALEGADRREAKSVLAFEATKITHGEEEAHKAREAARSVFGGGGDSIDLPTSEISSAQISGGIGVIDLFVEAGLGKSKGEVRRLIQQGGAYVNGDRIDDIHTAISPEHVDEGALLLRAGKKRYHKVLVK</sequence>
<keyword evidence="7" id="KW-0030">Aminoacyl-tRNA synthetase</keyword>
<dbReference type="PROSITE" id="PS50889">
    <property type="entry name" value="S4"/>
    <property type="match status" value="1"/>
</dbReference>
<dbReference type="InterPro" id="IPR002307">
    <property type="entry name" value="Tyr-tRNA-ligase"/>
</dbReference>
<dbReference type="CDD" id="cd00805">
    <property type="entry name" value="TyrRS_core"/>
    <property type="match status" value="1"/>
</dbReference>
<keyword evidence="2" id="KW-0436">Ligase</keyword>
<evidence type="ECO:0000256" key="6">
    <source>
        <dbReference type="ARBA" id="ARBA00022917"/>
    </source>
</evidence>
<evidence type="ECO:0000256" key="2">
    <source>
        <dbReference type="ARBA" id="ARBA00022598"/>
    </source>
</evidence>
<evidence type="ECO:0000256" key="5">
    <source>
        <dbReference type="ARBA" id="ARBA00022884"/>
    </source>
</evidence>
<dbReference type="Pfam" id="PF00579">
    <property type="entry name" value="tRNA-synt_1b"/>
    <property type="match status" value="1"/>
</dbReference>
<feature type="domain" description="Tyrosine--tRNA ligase SYY-like C-terminal" evidence="10">
    <location>
        <begin position="293"/>
        <end position="364"/>
    </location>
</feature>
<dbReference type="EMBL" id="UINC01098508">
    <property type="protein sequence ID" value="SVC57076.1"/>
    <property type="molecule type" value="Genomic_DNA"/>
</dbReference>
<name>A0A382N7L0_9ZZZZ</name>
<dbReference type="HAMAP" id="MF_02006">
    <property type="entry name" value="Tyr_tRNA_synth_type1"/>
    <property type="match status" value="1"/>
</dbReference>
<organism evidence="11">
    <name type="scientific">marine metagenome</name>
    <dbReference type="NCBI Taxonomy" id="408172"/>
    <lineage>
        <taxon>unclassified sequences</taxon>
        <taxon>metagenomes</taxon>
        <taxon>ecological metagenomes</taxon>
    </lineage>
</organism>
<evidence type="ECO:0000259" key="10">
    <source>
        <dbReference type="Pfam" id="PF22421"/>
    </source>
</evidence>
<evidence type="ECO:0000256" key="7">
    <source>
        <dbReference type="ARBA" id="ARBA00023146"/>
    </source>
</evidence>
<dbReference type="GO" id="GO:0006437">
    <property type="term" value="P:tyrosyl-tRNA aminoacylation"/>
    <property type="evidence" value="ECO:0007669"/>
    <property type="project" value="InterPro"/>
</dbReference>
<dbReference type="SUPFAM" id="SSF52374">
    <property type="entry name" value="Nucleotidylyl transferase"/>
    <property type="match status" value="1"/>
</dbReference>
<dbReference type="GO" id="GO:0005829">
    <property type="term" value="C:cytosol"/>
    <property type="evidence" value="ECO:0007669"/>
    <property type="project" value="TreeGrafter"/>
</dbReference>
<dbReference type="SUPFAM" id="SSF55174">
    <property type="entry name" value="Alpha-L RNA-binding motif"/>
    <property type="match status" value="1"/>
</dbReference>
<dbReference type="InterPro" id="IPR024088">
    <property type="entry name" value="Tyr-tRNA-ligase_bac-type"/>
</dbReference>
<evidence type="ECO:0000256" key="1">
    <source>
        <dbReference type="ARBA" id="ARBA00013160"/>
    </source>
</evidence>
<dbReference type="AlphaFoldDB" id="A0A382N7L0"/>
<evidence type="ECO:0000256" key="4">
    <source>
        <dbReference type="ARBA" id="ARBA00022840"/>
    </source>
</evidence>
<dbReference type="FunFam" id="1.10.240.10:FF:000001">
    <property type="entry name" value="Tyrosine--tRNA ligase"/>
    <property type="match status" value="1"/>
</dbReference>
<evidence type="ECO:0000256" key="8">
    <source>
        <dbReference type="ARBA" id="ARBA00033323"/>
    </source>
</evidence>
<comment type="catalytic activity">
    <reaction evidence="9">
        <text>tRNA(Tyr) + L-tyrosine + ATP = L-tyrosyl-tRNA(Tyr) + AMP + diphosphate + H(+)</text>
        <dbReference type="Rhea" id="RHEA:10220"/>
        <dbReference type="Rhea" id="RHEA-COMP:9706"/>
        <dbReference type="Rhea" id="RHEA-COMP:9707"/>
        <dbReference type="ChEBI" id="CHEBI:15378"/>
        <dbReference type="ChEBI" id="CHEBI:30616"/>
        <dbReference type="ChEBI" id="CHEBI:33019"/>
        <dbReference type="ChEBI" id="CHEBI:58315"/>
        <dbReference type="ChEBI" id="CHEBI:78442"/>
        <dbReference type="ChEBI" id="CHEBI:78536"/>
        <dbReference type="ChEBI" id="CHEBI:456215"/>
        <dbReference type="EC" id="6.1.1.1"/>
    </reaction>
</comment>
<keyword evidence="4" id="KW-0067">ATP-binding</keyword>
<reference evidence="11" key="1">
    <citation type="submission" date="2018-05" db="EMBL/GenBank/DDBJ databases">
        <authorList>
            <person name="Lanie J.A."/>
            <person name="Ng W.-L."/>
            <person name="Kazmierczak K.M."/>
            <person name="Andrzejewski T.M."/>
            <person name="Davidsen T.M."/>
            <person name="Wayne K.J."/>
            <person name="Tettelin H."/>
            <person name="Glass J.I."/>
            <person name="Rusch D."/>
            <person name="Podicherti R."/>
            <person name="Tsui H.-C.T."/>
            <person name="Winkler M.E."/>
        </authorList>
    </citation>
    <scope>NUCLEOTIDE SEQUENCE</scope>
</reference>
<dbReference type="InterPro" id="IPR001412">
    <property type="entry name" value="aa-tRNA-synth_I_CS"/>
</dbReference>
<evidence type="ECO:0000313" key="11">
    <source>
        <dbReference type="EMBL" id="SVC57076.1"/>
    </source>
</evidence>
<dbReference type="PROSITE" id="PS00178">
    <property type="entry name" value="AA_TRNA_LIGASE_I"/>
    <property type="match status" value="1"/>
</dbReference>
<dbReference type="NCBIfam" id="TIGR00234">
    <property type="entry name" value="tyrS"/>
    <property type="match status" value="1"/>
</dbReference>
<dbReference type="GO" id="GO:0003723">
    <property type="term" value="F:RNA binding"/>
    <property type="evidence" value="ECO:0007669"/>
    <property type="project" value="UniProtKB-KW"/>
</dbReference>